<feature type="chain" id="PRO_5041435792" evidence="1">
    <location>
        <begin position="22"/>
        <end position="184"/>
    </location>
</feature>
<name>A0AA36G2S8_9BILA</name>
<accession>A0AA36G2S8</accession>
<proteinExistence type="predicted"/>
<dbReference type="AlphaFoldDB" id="A0AA36G2S8"/>
<feature type="non-terminal residue" evidence="2">
    <location>
        <position position="1"/>
    </location>
</feature>
<organism evidence="2 3">
    <name type="scientific">Mesorhabditis spiculigera</name>
    <dbReference type="NCBI Taxonomy" id="96644"/>
    <lineage>
        <taxon>Eukaryota</taxon>
        <taxon>Metazoa</taxon>
        <taxon>Ecdysozoa</taxon>
        <taxon>Nematoda</taxon>
        <taxon>Chromadorea</taxon>
        <taxon>Rhabditida</taxon>
        <taxon>Rhabditina</taxon>
        <taxon>Rhabditomorpha</taxon>
        <taxon>Rhabditoidea</taxon>
        <taxon>Rhabditidae</taxon>
        <taxon>Mesorhabditinae</taxon>
        <taxon>Mesorhabditis</taxon>
    </lineage>
</organism>
<protein>
    <submittedName>
        <fullName evidence="2">Uncharacterized protein</fullName>
    </submittedName>
</protein>
<evidence type="ECO:0000256" key="1">
    <source>
        <dbReference type="SAM" id="SignalP"/>
    </source>
</evidence>
<evidence type="ECO:0000313" key="2">
    <source>
        <dbReference type="EMBL" id="CAJ0577413.1"/>
    </source>
</evidence>
<keyword evidence="1" id="KW-0732">Signal</keyword>
<evidence type="ECO:0000313" key="3">
    <source>
        <dbReference type="Proteomes" id="UP001177023"/>
    </source>
</evidence>
<sequence>MAARLSIVLFVAVALLGICHAAEIKKRDVVGSWVWDDQNQQWIQIDAPTGTGGMMIGAMPSMSNKDIKSMMSNFTASAADKMSQWQDCFINFFDQAYASVQAQAKSMQQMPQMFKQGAQAATQVLKTFANGLAKAANSAMSGNGKAKTDGGAPIGKMNITGDNVDYSNFAADYLDHADATTMSN</sequence>
<dbReference type="Proteomes" id="UP001177023">
    <property type="component" value="Unassembled WGS sequence"/>
</dbReference>
<reference evidence="2" key="1">
    <citation type="submission" date="2023-06" db="EMBL/GenBank/DDBJ databases">
        <authorList>
            <person name="Delattre M."/>
        </authorList>
    </citation>
    <scope>NUCLEOTIDE SEQUENCE</scope>
    <source>
        <strain evidence="2">AF72</strain>
    </source>
</reference>
<comment type="caution">
    <text evidence="2">The sequence shown here is derived from an EMBL/GenBank/DDBJ whole genome shotgun (WGS) entry which is preliminary data.</text>
</comment>
<keyword evidence="3" id="KW-1185">Reference proteome</keyword>
<gene>
    <name evidence="2" type="ORF">MSPICULIGERA_LOCUS15686</name>
</gene>
<dbReference type="EMBL" id="CATQJA010002650">
    <property type="protein sequence ID" value="CAJ0577413.1"/>
    <property type="molecule type" value="Genomic_DNA"/>
</dbReference>
<feature type="signal peptide" evidence="1">
    <location>
        <begin position="1"/>
        <end position="21"/>
    </location>
</feature>